<dbReference type="Pfam" id="PF08241">
    <property type="entry name" value="Methyltransf_11"/>
    <property type="match status" value="1"/>
</dbReference>
<feature type="coiled-coil region" evidence="1">
    <location>
        <begin position="230"/>
        <end position="273"/>
    </location>
</feature>
<sequence>MGPSCYLRPFYLAVKDYLSCPPAIDLGCGRGEWLEFLLDEACSPLGIDQDEEMLQSCRERSLPAQQGDGVAYLATLPDESQAVVSAFHVVEHLSFDQLRTVVSSALRVLKPGGLLIMETPNPENIVVATCNFWLDPTHLRPIPPQLLSFLPEYYGFVRTKILRLQESKELAANESPTLNDVLRGASPDYAVVAQKAAPNETLVLFDRAFNQEYGLSLNILAERYDGSISARATQAEARATQAEARATQAEARATQAEARATQAEARATALLNSTSSRFTTPLRCLGSVARGLRANPWKSGAKSLIQHAASYIRRRPWLKKASLTLLNWFPGLRSRLFRVVSGATMLPDQPPSGPVVVAHLTPYARQIYANLKTAIERHQKGNS</sequence>
<evidence type="ECO:0000259" key="2">
    <source>
        <dbReference type="Pfam" id="PF08241"/>
    </source>
</evidence>
<dbReference type="GO" id="GO:0032259">
    <property type="term" value="P:methylation"/>
    <property type="evidence" value="ECO:0007669"/>
    <property type="project" value="UniProtKB-KW"/>
</dbReference>
<keyword evidence="1" id="KW-0175">Coiled coil</keyword>
<dbReference type="InterPro" id="IPR029063">
    <property type="entry name" value="SAM-dependent_MTases_sf"/>
</dbReference>
<gene>
    <name evidence="3" type="ORF">C4900_06070</name>
</gene>
<name>A0A368HLE0_9GAMM</name>
<dbReference type="GO" id="GO:0008757">
    <property type="term" value="F:S-adenosylmethionine-dependent methyltransferase activity"/>
    <property type="evidence" value="ECO:0007669"/>
    <property type="project" value="InterPro"/>
</dbReference>
<feature type="domain" description="Methyltransferase type 11" evidence="2">
    <location>
        <begin position="25"/>
        <end position="117"/>
    </location>
</feature>
<proteinExistence type="predicted"/>
<dbReference type="EMBL" id="PSYR01000001">
    <property type="protein sequence ID" value="RCN59268.1"/>
    <property type="molecule type" value="Genomic_DNA"/>
</dbReference>
<organism evidence="3 4">
    <name type="scientific">Acidiferrobacter thiooxydans</name>
    <dbReference type="NCBI Taxonomy" id="163359"/>
    <lineage>
        <taxon>Bacteria</taxon>
        <taxon>Pseudomonadati</taxon>
        <taxon>Pseudomonadota</taxon>
        <taxon>Gammaproteobacteria</taxon>
        <taxon>Acidiferrobacterales</taxon>
        <taxon>Acidiferrobacteraceae</taxon>
        <taxon>Acidiferrobacter</taxon>
    </lineage>
</organism>
<evidence type="ECO:0000313" key="4">
    <source>
        <dbReference type="Proteomes" id="UP000253250"/>
    </source>
</evidence>
<accession>A0A368HLE0</accession>
<keyword evidence="4" id="KW-1185">Reference proteome</keyword>
<dbReference type="Proteomes" id="UP000253250">
    <property type="component" value="Unassembled WGS sequence"/>
</dbReference>
<comment type="caution">
    <text evidence="3">The sequence shown here is derived from an EMBL/GenBank/DDBJ whole genome shotgun (WGS) entry which is preliminary data.</text>
</comment>
<dbReference type="InterPro" id="IPR013216">
    <property type="entry name" value="Methyltransf_11"/>
</dbReference>
<evidence type="ECO:0000313" key="3">
    <source>
        <dbReference type="EMBL" id="RCN59268.1"/>
    </source>
</evidence>
<keyword evidence="3" id="KW-0489">Methyltransferase</keyword>
<reference evidence="3 4" key="1">
    <citation type="submission" date="2018-02" db="EMBL/GenBank/DDBJ databases">
        <title>Insights into the biology of acidophilic members of the Acidiferrobacteraceae family derived from comparative genomic analyses.</title>
        <authorList>
            <person name="Issotta F."/>
            <person name="Thyssen C."/>
            <person name="Mena C."/>
            <person name="Moya A."/>
            <person name="Bellenberg S."/>
            <person name="Sproer C."/>
            <person name="Covarrubias P.C."/>
            <person name="Sand W."/>
            <person name="Quatrini R."/>
            <person name="Vera M."/>
        </authorList>
    </citation>
    <scope>NUCLEOTIDE SEQUENCE [LARGE SCALE GENOMIC DNA]</scope>
    <source>
        <strain evidence="4">m-1</strain>
    </source>
</reference>
<dbReference type="CDD" id="cd02440">
    <property type="entry name" value="AdoMet_MTases"/>
    <property type="match status" value="1"/>
</dbReference>
<dbReference type="AlphaFoldDB" id="A0A368HLE0"/>
<dbReference type="SUPFAM" id="SSF53335">
    <property type="entry name" value="S-adenosyl-L-methionine-dependent methyltransferases"/>
    <property type="match status" value="1"/>
</dbReference>
<keyword evidence="3" id="KW-0808">Transferase</keyword>
<protein>
    <submittedName>
        <fullName evidence="3">Methyltransferase type 11</fullName>
    </submittedName>
</protein>
<evidence type="ECO:0000256" key="1">
    <source>
        <dbReference type="SAM" id="Coils"/>
    </source>
</evidence>
<dbReference type="OrthoDB" id="9801609at2"/>
<dbReference type="Gene3D" id="3.40.50.150">
    <property type="entry name" value="Vaccinia Virus protein VP39"/>
    <property type="match status" value="1"/>
</dbReference>